<feature type="active site" evidence="7">
    <location>
        <position position="94"/>
    </location>
</feature>
<keyword evidence="10" id="KW-1185">Reference proteome</keyword>
<accession>A0A3S3RKP3</accession>
<dbReference type="GO" id="GO:0003677">
    <property type="term" value="F:DNA binding"/>
    <property type="evidence" value="ECO:0007669"/>
    <property type="project" value="TreeGrafter"/>
</dbReference>
<dbReference type="GO" id="GO:0003886">
    <property type="term" value="F:DNA (cytosine-5-)-methyltransferase activity"/>
    <property type="evidence" value="ECO:0007669"/>
    <property type="project" value="UniProtKB-EC"/>
</dbReference>
<dbReference type="NCBIfam" id="TIGR00675">
    <property type="entry name" value="dcm"/>
    <property type="match status" value="1"/>
</dbReference>
<dbReference type="EC" id="2.1.1.37" evidence="1"/>
<dbReference type="RefSeq" id="WP_128388487.1">
    <property type="nucleotide sequence ID" value="NZ_SBII01000002.1"/>
</dbReference>
<evidence type="ECO:0000313" key="10">
    <source>
        <dbReference type="Proteomes" id="UP000287527"/>
    </source>
</evidence>
<name>A0A3S3RKP3_9FLAO</name>
<evidence type="ECO:0000256" key="8">
    <source>
        <dbReference type="RuleBase" id="RU000416"/>
    </source>
</evidence>
<dbReference type="GO" id="GO:0044027">
    <property type="term" value="P:negative regulation of gene expression via chromosomal CpG island methylation"/>
    <property type="evidence" value="ECO:0007669"/>
    <property type="project" value="TreeGrafter"/>
</dbReference>
<keyword evidence="5" id="KW-0680">Restriction system</keyword>
<keyword evidence="4 7" id="KW-0949">S-adenosyl-L-methionine</keyword>
<dbReference type="EMBL" id="SBII01000002">
    <property type="protein sequence ID" value="RWX02209.1"/>
    <property type="molecule type" value="Genomic_DNA"/>
</dbReference>
<dbReference type="Gene3D" id="3.40.50.150">
    <property type="entry name" value="Vaccinia Virus protein VP39"/>
    <property type="match status" value="1"/>
</dbReference>
<comment type="caution">
    <text evidence="9">The sequence shown here is derived from an EMBL/GenBank/DDBJ whole genome shotgun (WGS) entry which is preliminary data.</text>
</comment>
<dbReference type="GO" id="GO:0032259">
    <property type="term" value="P:methylation"/>
    <property type="evidence" value="ECO:0007669"/>
    <property type="project" value="UniProtKB-KW"/>
</dbReference>
<evidence type="ECO:0000256" key="5">
    <source>
        <dbReference type="ARBA" id="ARBA00022747"/>
    </source>
</evidence>
<evidence type="ECO:0000256" key="1">
    <source>
        <dbReference type="ARBA" id="ARBA00011975"/>
    </source>
</evidence>
<dbReference type="Gene3D" id="3.90.120.10">
    <property type="entry name" value="DNA Methylase, subunit A, domain 2"/>
    <property type="match status" value="1"/>
</dbReference>
<evidence type="ECO:0000256" key="3">
    <source>
        <dbReference type="ARBA" id="ARBA00022679"/>
    </source>
</evidence>
<evidence type="ECO:0000313" key="9">
    <source>
        <dbReference type="EMBL" id="RWX02209.1"/>
    </source>
</evidence>
<dbReference type="SUPFAM" id="SSF53335">
    <property type="entry name" value="S-adenosyl-L-methionine-dependent methyltransferases"/>
    <property type="match status" value="1"/>
</dbReference>
<dbReference type="PRINTS" id="PR00105">
    <property type="entry name" value="C5METTRFRASE"/>
</dbReference>
<dbReference type="Pfam" id="PF00145">
    <property type="entry name" value="DNA_methylase"/>
    <property type="match status" value="1"/>
</dbReference>
<dbReference type="OrthoDB" id="32195at2"/>
<evidence type="ECO:0000256" key="6">
    <source>
        <dbReference type="ARBA" id="ARBA00047422"/>
    </source>
</evidence>
<comment type="similarity">
    <text evidence="7 8">Belongs to the class I-like SAM-binding methyltransferase superfamily. C5-methyltransferase family.</text>
</comment>
<dbReference type="GO" id="GO:0009307">
    <property type="term" value="P:DNA restriction-modification system"/>
    <property type="evidence" value="ECO:0007669"/>
    <property type="project" value="UniProtKB-KW"/>
</dbReference>
<proteinExistence type="inferred from homology"/>
<dbReference type="InterPro" id="IPR050390">
    <property type="entry name" value="C5-Methyltransferase"/>
</dbReference>
<dbReference type="Proteomes" id="UP000287527">
    <property type="component" value="Unassembled WGS sequence"/>
</dbReference>
<evidence type="ECO:0000256" key="4">
    <source>
        <dbReference type="ARBA" id="ARBA00022691"/>
    </source>
</evidence>
<dbReference type="PANTHER" id="PTHR10629:SF52">
    <property type="entry name" value="DNA (CYTOSINE-5)-METHYLTRANSFERASE 1"/>
    <property type="match status" value="1"/>
</dbReference>
<dbReference type="AlphaFoldDB" id="A0A3S3RKP3"/>
<dbReference type="InterPro" id="IPR031303">
    <property type="entry name" value="C5_meth_CS"/>
</dbReference>
<gene>
    <name evidence="9" type="ORF">EPI11_03045</name>
</gene>
<keyword evidence="3 7" id="KW-0808">Transferase</keyword>
<comment type="catalytic activity">
    <reaction evidence="6">
        <text>a 2'-deoxycytidine in DNA + S-adenosyl-L-methionine = a 5-methyl-2'-deoxycytidine in DNA + S-adenosyl-L-homocysteine + H(+)</text>
        <dbReference type="Rhea" id="RHEA:13681"/>
        <dbReference type="Rhea" id="RHEA-COMP:11369"/>
        <dbReference type="Rhea" id="RHEA-COMP:11370"/>
        <dbReference type="ChEBI" id="CHEBI:15378"/>
        <dbReference type="ChEBI" id="CHEBI:57856"/>
        <dbReference type="ChEBI" id="CHEBI:59789"/>
        <dbReference type="ChEBI" id="CHEBI:85452"/>
        <dbReference type="ChEBI" id="CHEBI:85454"/>
        <dbReference type="EC" id="2.1.1.37"/>
    </reaction>
</comment>
<evidence type="ECO:0000256" key="7">
    <source>
        <dbReference type="PROSITE-ProRule" id="PRU01016"/>
    </source>
</evidence>
<keyword evidence="2 7" id="KW-0489">Methyltransferase</keyword>
<dbReference type="PROSITE" id="PS00095">
    <property type="entry name" value="C5_MTASE_2"/>
    <property type="match status" value="1"/>
</dbReference>
<evidence type="ECO:0000256" key="2">
    <source>
        <dbReference type="ARBA" id="ARBA00022603"/>
    </source>
</evidence>
<dbReference type="PANTHER" id="PTHR10629">
    <property type="entry name" value="CYTOSINE-SPECIFIC METHYLTRANSFERASE"/>
    <property type="match status" value="1"/>
</dbReference>
<dbReference type="PROSITE" id="PS51679">
    <property type="entry name" value="SAM_MT_C5"/>
    <property type="match status" value="1"/>
</dbReference>
<dbReference type="InterPro" id="IPR001525">
    <property type="entry name" value="C5_MeTfrase"/>
</dbReference>
<organism evidence="9 10">
    <name type="scientific">Flavobacterium cerinum</name>
    <dbReference type="NCBI Taxonomy" id="2502784"/>
    <lineage>
        <taxon>Bacteria</taxon>
        <taxon>Pseudomonadati</taxon>
        <taxon>Bacteroidota</taxon>
        <taxon>Flavobacteriia</taxon>
        <taxon>Flavobacteriales</taxon>
        <taxon>Flavobacteriaceae</taxon>
        <taxon>Flavobacterium</taxon>
    </lineage>
</organism>
<reference evidence="9 10" key="1">
    <citation type="submission" date="2019-01" db="EMBL/GenBank/DDBJ databases">
        <title>Flavobacterium sp. nov.,isolated from freshwater.</title>
        <authorList>
            <person name="Zhang R."/>
            <person name="Du Z.-J."/>
        </authorList>
    </citation>
    <scope>NUCLEOTIDE SEQUENCE [LARGE SCALE GENOMIC DNA]</scope>
    <source>
        <strain evidence="9 10">1E403</strain>
    </source>
</reference>
<sequence>MDQPEIVNVIEEISIERVNNFDAIDIFCGAGGLSLGAERAGLNIAMAVEKDVFASETFLHNHPLAKIVCDDICDINPLNYVSPNPFIVFGGPPCQGFSTSNTKTRSLENTNNYLFHEFLRFVNELQPSWFLFENVEGITSFDEGNTVKEIKRLFGELGYITTEKVLYASDYGVPQHRNRFIMVGNRLGIDFSFPEKLDYKISVKEAISDLPKLKNGQATYELPYSKKLDKCSEYAKLMRQSSGKSLQNFVSMNKDYVIERYKYIGQGQNWKAIPDSLMQNYKDKNNCHSGIYKRLNAKLPSVVISNYRKNMLIHPTQDRGLSVREAARLQSFPDNFVFKGSLTHIQQQIGNAVPPLLAEVIFKAIKLQHEQANAVNLE</sequence>
<dbReference type="InterPro" id="IPR029063">
    <property type="entry name" value="SAM-dependent_MTases_sf"/>
</dbReference>
<protein>
    <recommendedName>
        <fullName evidence="1">DNA (cytosine-5-)-methyltransferase</fullName>
        <ecNumber evidence="1">2.1.1.37</ecNumber>
    </recommendedName>
</protein>